<dbReference type="Proteomes" id="UP001497516">
    <property type="component" value="Chromosome 1"/>
</dbReference>
<proteinExistence type="predicted"/>
<dbReference type="AlphaFoldDB" id="A0AAV2CMW4"/>
<evidence type="ECO:0000313" key="2">
    <source>
        <dbReference type="Proteomes" id="UP001497516"/>
    </source>
</evidence>
<sequence length="68" mass="7590">MRSRNRFEWMTSKGSLTCPSLHLLSYSMGTHDRLPNMANYVGNDRAAVTLSSAARPVHIVRSLDLIAD</sequence>
<gene>
    <name evidence="1" type="ORF">LTRI10_LOCUS5258</name>
</gene>
<protein>
    <submittedName>
        <fullName evidence="1">Uncharacterized protein</fullName>
    </submittedName>
</protein>
<reference evidence="1 2" key="1">
    <citation type="submission" date="2024-04" db="EMBL/GenBank/DDBJ databases">
        <authorList>
            <person name="Fracassetti M."/>
        </authorList>
    </citation>
    <scope>NUCLEOTIDE SEQUENCE [LARGE SCALE GENOMIC DNA]</scope>
</reference>
<dbReference type="EMBL" id="OZ034813">
    <property type="protein sequence ID" value="CAL1357645.1"/>
    <property type="molecule type" value="Genomic_DNA"/>
</dbReference>
<evidence type="ECO:0000313" key="1">
    <source>
        <dbReference type="EMBL" id="CAL1357645.1"/>
    </source>
</evidence>
<keyword evidence="2" id="KW-1185">Reference proteome</keyword>
<organism evidence="1 2">
    <name type="scientific">Linum trigynum</name>
    <dbReference type="NCBI Taxonomy" id="586398"/>
    <lineage>
        <taxon>Eukaryota</taxon>
        <taxon>Viridiplantae</taxon>
        <taxon>Streptophyta</taxon>
        <taxon>Embryophyta</taxon>
        <taxon>Tracheophyta</taxon>
        <taxon>Spermatophyta</taxon>
        <taxon>Magnoliopsida</taxon>
        <taxon>eudicotyledons</taxon>
        <taxon>Gunneridae</taxon>
        <taxon>Pentapetalae</taxon>
        <taxon>rosids</taxon>
        <taxon>fabids</taxon>
        <taxon>Malpighiales</taxon>
        <taxon>Linaceae</taxon>
        <taxon>Linum</taxon>
    </lineage>
</organism>
<accession>A0AAV2CMW4</accession>
<name>A0AAV2CMW4_9ROSI</name>